<name>A0A2P2J064_RHIMU</name>
<accession>A0A2P2J064</accession>
<dbReference type="AlphaFoldDB" id="A0A2P2J064"/>
<organism evidence="1">
    <name type="scientific">Rhizophora mucronata</name>
    <name type="common">Asiatic mangrove</name>
    <dbReference type="NCBI Taxonomy" id="61149"/>
    <lineage>
        <taxon>Eukaryota</taxon>
        <taxon>Viridiplantae</taxon>
        <taxon>Streptophyta</taxon>
        <taxon>Embryophyta</taxon>
        <taxon>Tracheophyta</taxon>
        <taxon>Spermatophyta</taxon>
        <taxon>Magnoliopsida</taxon>
        <taxon>eudicotyledons</taxon>
        <taxon>Gunneridae</taxon>
        <taxon>Pentapetalae</taxon>
        <taxon>rosids</taxon>
        <taxon>fabids</taxon>
        <taxon>Malpighiales</taxon>
        <taxon>Rhizophoraceae</taxon>
        <taxon>Rhizophora</taxon>
    </lineage>
</organism>
<proteinExistence type="predicted"/>
<sequence length="42" mass="4482">MAATATPSLHTEMMSPCISSYREGSTPTVVSFTTECKAASWI</sequence>
<protein>
    <submittedName>
        <fullName evidence="1">Uncharacterized protein</fullName>
    </submittedName>
</protein>
<dbReference type="EMBL" id="GGEC01006376">
    <property type="protein sequence ID" value="MBW86859.1"/>
    <property type="molecule type" value="Transcribed_RNA"/>
</dbReference>
<reference evidence="1" key="1">
    <citation type="submission" date="2018-02" db="EMBL/GenBank/DDBJ databases">
        <title>Rhizophora mucronata_Transcriptome.</title>
        <authorList>
            <person name="Meera S.P."/>
            <person name="Sreeshan A."/>
            <person name="Augustine A."/>
        </authorList>
    </citation>
    <scope>NUCLEOTIDE SEQUENCE</scope>
    <source>
        <tissue evidence="1">Leaf</tissue>
    </source>
</reference>
<evidence type="ECO:0000313" key="1">
    <source>
        <dbReference type="EMBL" id="MBW86859.1"/>
    </source>
</evidence>